<feature type="chain" id="PRO_5008539389" evidence="3">
    <location>
        <begin position="17"/>
        <end position="1029"/>
    </location>
</feature>
<dbReference type="PANTHER" id="PTHR10788:SF15">
    <property type="entry name" value="TREHALOSE SYNTHASE COMPLEX REGULATORY SUBUNIT TPS3-RELATED"/>
    <property type="match status" value="1"/>
</dbReference>
<organism evidence="4 5">
    <name type="scientific">Komagataella pastoris</name>
    <name type="common">Yeast</name>
    <name type="synonym">Pichia pastoris</name>
    <dbReference type="NCBI Taxonomy" id="4922"/>
    <lineage>
        <taxon>Eukaryota</taxon>
        <taxon>Fungi</taxon>
        <taxon>Dikarya</taxon>
        <taxon>Ascomycota</taxon>
        <taxon>Saccharomycotina</taxon>
        <taxon>Pichiomycetes</taxon>
        <taxon>Pichiales</taxon>
        <taxon>Pichiaceae</taxon>
        <taxon>Komagataella</taxon>
    </lineage>
</organism>
<dbReference type="EMBL" id="CP014585">
    <property type="protein sequence ID" value="ANZ75791.1"/>
    <property type="molecule type" value="Genomic_DNA"/>
</dbReference>
<name>A0A1B2JCX3_PICPA</name>
<evidence type="ECO:0000256" key="3">
    <source>
        <dbReference type="SAM" id="SignalP"/>
    </source>
</evidence>
<proteinExistence type="predicted"/>
<keyword evidence="3" id="KW-0732">Signal</keyword>
<dbReference type="Proteomes" id="UP000094565">
    <property type="component" value="Chromosome 2"/>
</dbReference>
<dbReference type="CDD" id="cd03788">
    <property type="entry name" value="GT20_TPS"/>
    <property type="match status" value="1"/>
</dbReference>
<dbReference type="Gene3D" id="3.40.50.2000">
    <property type="entry name" value="Glycogen Phosphorylase B"/>
    <property type="match status" value="2"/>
</dbReference>
<protein>
    <submittedName>
        <fullName evidence="4">BA75_02413T0</fullName>
    </submittedName>
</protein>
<dbReference type="GO" id="GO:0005946">
    <property type="term" value="C:alpha,alpha-trehalose-phosphate synthase complex (UDP-forming)"/>
    <property type="evidence" value="ECO:0007669"/>
    <property type="project" value="TreeGrafter"/>
</dbReference>
<keyword evidence="1" id="KW-0597">Phosphoprotein</keyword>
<dbReference type="Pfam" id="PF02358">
    <property type="entry name" value="Trehalose_PPase"/>
    <property type="match status" value="1"/>
</dbReference>
<dbReference type="AlphaFoldDB" id="A0A1B2JCX3"/>
<dbReference type="Pfam" id="PF00982">
    <property type="entry name" value="Glyco_transf_20"/>
    <property type="match status" value="1"/>
</dbReference>
<dbReference type="GO" id="GO:0003825">
    <property type="term" value="F:alpha,alpha-trehalose-phosphate synthase (UDP-forming) activity"/>
    <property type="evidence" value="ECO:0007669"/>
    <property type="project" value="TreeGrafter"/>
</dbReference>
<reference evidence="4 5" key="1">
    <citation type="submission" date="2016-02" db="EMBL/GenBank/DDBJ databases">
        <title>Comparative genomic and transcriptomic foundation for Pichia pastoris.</title>
        <authorList>
            <person name="Love K.R."/>
            <person name="Shah K.A."/>
            <person name="Whittaker C.A."/>
            <person name="Wu J."/>
            <person name="Bartlett M.C."/>
            <person name="Ma D."/>
            <person name="Leeson R.L."/>
            <person name="Priest M."/>
            <person name="Young S.K."/>
            <person name="Love J.C."/>
        </authorList>
    </citation>
    <scope>NUCLEOTIDE SEQUENCE [LARGE SCALE GENOMIC DNA]</scope>
    <source>
        <strain evidence="4 5">ATCC 28485</strain>
    </source>
</reference>
<feature type="compositionally biased region" description="Polar residues" evidence="2">
    <location>
        <begin position="151"/>
        <end position="160"/>
    </location>
</feature>
<feature type="region of interest" description="Disordered" evidence="2">
    <location>
        <begin position="136"/>
        <end position="160"/>
    </location>
</feature>
<dbReference type="InterPro" id="IPR001830">
    <property type="entry name" value="Glyco_trans_20"/>
</dbReference>
<gene>
    <name evidence="4" type="primary">TPS3</name>
    <name evidence="4" type="ORF">ATY40_BA7502413</name>
</gene>
<evidence type="ECO:0000256" key="2">
    <source>
        <dbReference type="SAM" id="MobiDB-lite"/>
    </source>
</evidence>
<evidence type="ECO:0000313" key="5">
    <source>
        <dbReference type="Proteomes" id="UP000094565"/>
    </source>
</evidence>
<sequence>MTVIVASLFLPYTVEFQVDSNAIDPNVDILVEHTDPSTVESRSNMALKGSEDSLLASMSSANLVEDFNQQNYQQLKSLPKDDGSVENFFQAGRRFPTTNAPLIDDETPVLYEGTEASLQALKPPILRTSSSISLFQDEPRAPSPALGNPPQFLSKQNSYPSSRNIQLTTPGYVQPRSKVNSLADKSSVSELKKYKETPAFSSLKFSRSNTTSTSKLINKIKKEDLNEYFESTISDSSTSSLVPSTKFAPFGGFSTSPDELLCNDEEFFANAPWKVVEFSKGNGSLRNAIRIARQQLQVVDQISWVGTLGIPVDDLPLSTRKSVTDTLARGFHSNVIYVNDETFTGHYNSYCKQILWPTLHYEVPDNPKSKAFEDHSWEYYKNVNQAFADKIVQKYKEGDYIWIHDYHLMLVPQMVREKLPNAKIGFFLHVTFPSSEIFRCFAHRKELLIGILGANCVTLQIEEYVRHFSQTCNRLLLADYSNDGIKYNGRITKVNHSAIGIEVDSLIRRVSTSRVTDWRDKVRNRWHDKNLLVTRDKLDKLRGVKQKLLAYEKFLSNYPSFIDNTILILICLPSGNEDDDLEVDILSIVESINSKTHNISNEKLVVYLNQDVDFDQYLALLSEADGFIVSSMREGMNLTSHEFIVANNEKHSPLILSEFTGSASIFADDALLINPWDINQVSQSFYHALTMGKSEKLRRWTSMYQTVLKHDSQNWIKTCLESIDSAWNNEIKRSNESISYFSQPLFDKFYNSSRNGKRLFIINLGKLASVITLEGTTNAKVIPVSLPRIFEVLTKLSSDASNLLYVMSYFKRSQLTRRYKNFPDIGLIAENGGYVKLHNSNEWNSLVSDSAQNWMKPVIDVVESFCVRLPDCSYEIEDCTVRLHTQNVTGVDQEHKLAMVGDFISHVNDLFSNINIHATLVGDIVVIQEADLVKRALSFVLSRHETHFENRAHNEAISDESSSSVKLMMVIGGCTQVDEEMFRYSKEMYNEGKCGSYLSVKVGRSRSSDAQTCIEGVNELFNILSNFEI</sequence>
<dbReference type="OrthoDB" id="755951at2759"/>
<dbReference type="InterPro" id="IPR003337">
    <property type="entry name" value="Trehalose_PPase"/>
</dbReference>
<dbReference type="GO" id="GO:0004805">
    <property type="term" value="F:trehalose-phosphatase activity"/>
    <property type="evidence" value="ECO:0007669"/>
    <property type="project" value="TreeGrafter"/>
</dbReference>
<evidence type="ECO:0000313" key="4">
    <source>
        <dbReference type="EMBL" id="ANZ75791.1"/>
    </source>
</evidence>
<dbReference type="GO" id="GO:0005829">
    <property type="term" value="C:cytosol"/>
    <property type="evidence" value="ECO:0007669"/>
    <property type="project" value="TreeGrafter"/>
</dbReference>
<accession>A0A1B2JCX3</accession>
<dbReference type="PANTHER" id="PTHR10788">
    <property type="entry name" value="TREHALOSE-6-PHOSPHATE SYNTHASE"/>
    <property type="match status" value="1"/>
</dbReference>
<dbReference type="SUPFAM" id="SSF53756">
    <property type="entry name" value="UDP-Glycosyltransferase/glycogen phosphorylase"/>
    <property type="match status" value="1"/>
</dbReference>
<keyword evidence="5" id="KW-1185">Reference proteome</keyword>
<feature type="signal peptide" evidence="3">
    <location>
        <begin position="1"/>
        <end position="16"/>
    </location>
</feature>
<dbReference type="GO" id="GO:0005992">
    <property type="term" value="P:trehalose biosynthetic process"/>
    <property type="evidence" value="ECO:0007669"/>
    <property type="project" value="InterPro"/>
</dbReference>
<evidence type="ECO:0000256" key="1">
    <source>
        <dbReference type="ARBA" id="ARBA00022553"/>
    </source>
</evidence>
<dbReference type="FunFam" id="3.40.50.2000:FF:000099">
    <property type="entry name" value="Alpha,alpha-trehalose phosphate synthase subunit, putative"/>
    <property type="match status" value="1"/>
</dbReference>